<name>A0ABR1JTW1_9AGAR</name>
<reference evidence="1 2" key="1">
    <citation type="submission" date="2024-01" db="EMBL/GenBank/DDBJ databases">
        <title>A draft genome for the cacao thread blight pathogen Marasmiellus scandens.</title>
        <authorList>
            <person name="Baruah I.K."/>
            <person name="Leung J."/>
            <person name="Bukari Y."/>
            <person name="Amoako-Attah I."/>
            <person name="Meinhardt L.W."/>
            <person name="Bailey B.A."/>
            <person name="Cohen S.P."/>
        </authorList>
    </citation>
    <scope>NUCLEOTIDE SEQUENCE [LARGE SCALE GENOMIC DNA]</scope>
    <source>
        <strain evidence="1 2">GH-19</strain>
    </source>
</reference>
<organism evidence="1 2">
    <name type="scientific">Marasmiellus scandens</name>
    <dbReference type="NCBI Taxonomy" id="2682957"/>
    <lineage>
        <taxon>Eukaryota</taxon>
        <taxon>Fungi</taxon>
        <taxon>Dikarya</taxon>
        <taxon>Basidiomycota</taxon>
        <taxon>Agaricomycotina</taxon>
        <taxon>Agaricomycetes</taxon>
        <taxon>Agaricomycetidae</taxon>
        <taxon>Agaricales</taxon>
        <taxon>Marasmiineae</taxon>
        <taxon>Omphalotaceae</taxon>
        <taxon>Marasmiellus</taxon>
    </lineage>
</organism>
<dbReference type="Proteomes" id="UP001498398">
    <property type="component" value="Unassembled WGS sequence"/>
</dbReference>
<gene>
    <name evidence="1" type="ORF">VKT23_006562</name>
</gene>
<sequence length="362" mass="41432">MNIPGLRQGILQVMNSLNKPDRTFSSQLRGYIYAQDWGNLASQVRRSKQSLMDEMVVIMHSSRVDFARPSFRPRRIVYDNLQDIPAILAGGRLPQHPSTRFPVLNPLAPAFIPSAAASHSVHVEHLDQQPNNETEAIADEAPEDDKNAEDHEERELANVVLGTTTEEPQIIEQTEDELRAIVRIQVAYRKHLARQRKSTNQHILTRDRFWQQCVRREPALPFGSYRLKMWGPLPHVWALLEFLYSRSQEEKSKTKNQMGLKMVLGPDELAKLDEALTRINSALKRVTSLQKSLTATSDLHKRRDGVKLAQLVVDLGTLIRQDLPFELPDDMHEEYRIGYKGIVQLRAPPRKPVKPELNTDDL</sequence>
<evidence type="ECO:0000313" key="1">
    <source>
        <dbReference type="EMBL" id="KAK7464398.1"/>
    </source>
</evidence>
<protein>
    <submittedName>
        <fullName evidence="1">Uncharacterized protein</fullName>
    </submittedName>
</protein>
<proteinExistence type="predicted"/>
<accession>A0ABR1JTW1</accession>
<dbReference type="PROSITE" id="PS50096">
    <property type="entry name" value="IQ"/>
    <property type="match status" value="1"/>
</dbReference>
<dbReference type="EMBL" id="JBANRG010000008">
    <property type="protein sequence ID" value="KAK7464398.1"/>
    <property type="molecule type" value="Genomic_DNA"/>
</dbReference>
<keyword evidence="2" id="KW-1185">Reference proteome</keyword>
<comment type="caution">
    <text evidence="1">The sequence shown here is derived from an EMBL/GenBank/DDBJ whole genome shotgun (WGS) entry which is preliminary data.</text>
</comment>
<evidence type="ECO:0000313" key="2">
    <source>
        <dbReference type="Proteomes" id="UP001498398"/>
    </source>
</evidence>